<reference evidence="2" key="1">
    <citation type="submission" date="2019-04" db="EMBL/GenBank/DDBJ databases">
        <title>Friends and foes A comparative genomics study of 23 Aspergillus species from section Flavi.</title>
        <authorList>
            <consortium name="DOE Joint Genome Institute"/>
            <person name="Kjaerbolling I."/>
            <person name="Vesth T."/>
            <person name="Frisvad J.C."/>
            <person name="Nybo J.L."/>
            <person name="Theobald S."/>
            <person name="Kildgaard S."/>
            <person name="Isbrandt T."/>
            <person name="Kuo A."/>
            <person name="Sato A."/>
            <person name="Lyhne E.K."/>
            <person name="Kogle M.E."/>
            <person name="Wiebenga A."/>
            <person name="Kun R.S."/>
            <person name="Lubbers R.J."/>
            <person name="Makela M.R."/>
            <person name="Barry K."/>
            <person name="Chovatia M."/>
            <person name="Clum A."/>
            <person name="Daum C."/>
            <person name="Haridas S."/>
            <person name="He G."/>
            <person name="LaButti K."/>
            <person name="Lipzen A."/>
            <person name="Mondo S."/>
            <person name="Riley R."/>
            <person name="Salamov A."/>
            <person name="Simmons B.A."/>
            <person name="Magnuson J.K."/>
            <person name="Henrissat B."/>
            <person name="Mortensen U.H."/>
            <person name="Larsen T.O."/>
            <person name="Devries R.P."/>
            <person name="Grigoriev I.V."/>
            <person name="Machida M."/>
            <person name="Baker S.E."/>
            <person name="Andersen M.R."/>
        </authorList>
    </citation>
    <scope>NUCLEOTIDE SEQUENCE [LARGE SCALE GENOMIC DNA]</scope>
    <source>
        <strain evidence="2">CBS 121.62</strain>
    </source>
</reference>
<name>A0A5N6HBW6_ASPFL</name>
<gene>
    <name evidence="2" type="ORF">BDV35DRAFT_337951</name>
</gene>
<dbReference type="Proteomes" id="UP000325434">
    <property type="component" value="Unassembled WGS sequence"/>
</dbReference>
<proteinExistence type="predicted"/>
<evidence type="ECO:0000313" key="2">
    <source>
        <dbReference type="EMBL" id="KAB8252022.1"/>
    </source>
</evidence>
<organism evidence="2">
    <name type="scientific">Aspergillus flavus</name>
    <dbReference type="NCBI Taxonomy" id="5059"/>
    <lineage>
        <taxon>Eukaryota</taxon>
        <taxon>Fungi</taxon>
        <taxon>Dikarya</taxon>
        <taxon>Ascomycota</taxon>
        <taxon>Pezizomycotina</taxon>
        <taxon>Eurotiomycetes</taxon>
        <taxon>Eurotiomycetidae</taxon>
        <taxon>Eurotiales</taxon>
        <taxon>Aspergillaceae</taxon>
        <taxon>Aspergillus</taxon>
        <taxon>Aspergillus subgen. Circumdati</taxon>
    </lineage>
</organism>
<protein>
    <submittedName>
        <fullName evidence="2">Uncharacterized protein</fullName>
    </submittedName>
</protein>
<feature type="compositionally biased region" description="Polar residues" evidence="1">
    <location>
        <begin position="18"/>
        <end position="42"/>
    </location>
</feature>
<feature type="region of interest" description="Disordered" evidence="1">
    <location>
        <begin position="1"/>
        <end position="68"/>
    </location>
</feature>
<dbReference type="AlphaFoldDB" id="A0A5N6HBW6"/>
<dbReference type="EMBL" id="ML734557">
    <property type="protein sequence ID" value="KAB8252022.1"/>
    <property type="molecule type" value="Genomic_DNA"/>
</dbReference>
<evidence type="ECO:0000256" key="1">
    <source>
        <dbReference type="SAM" id="MobiDB-lite"/>
    </source>
</evidence>
<sequence length="87" mass="9891">MKNGPRHVQYLNQEPYLTPQSFPSYTDKNQPKTTTNHNNPQPKASYPGTLSKKNTPSKPPITHPSQNNIPRIALYLNSPHSCPTYLY</sequence>
<accession>A0A5N6HBW6</accession>